<keyword evidence="4" id="KW-1185">Reference proteome</keyword>
<gene>
    <name evidence="3" type="ORF">DEU29_10786</name>
</gene>
<feature type="chain" id="PRO_5020362342" evidence="1">
    <location>
        <begin position="26"/>
        <end position="533"/>
    </location>
</feature>
<dbReference type="RefSeq" id="WP_243734508.1">
    <property type="nucleotide sequence ID" value="NZ_SNXI01000007.1"/>
</dbReference>
<accession>A0A4R6P7D0</accession>
<sequence length="533" mass="57333">MMQNINAGKRLKQLAIASAVALSLAACQTVDSSSQQTQAPAFAFQQASVTELQTAMQQGQLTAEQLVAYYLQQIEQHNTQGAELRAVISLSENALSDARRLDAERAQGEMRGPLHGIPVLLKDNIDTADGLANTAGSVLFANNFPADDAFLVNELREEGAIILGKANLSEWANFRSTRSSSGWSGMGGQALNPYDRSRSTCGSSAGSASAVAADFTALSVGTETDGSLVCPAAINGIVTIKPTLGLISRDGIIPIAHSQDTAGPMARTVTGATLMLQAMAEHDANDNAGYRDDTDFAQHLKTDGLQGKRIGVVRNLMGYNELLDEQFDQQLEVLRAQGAEVVDVTMPTYGEYGGDEFTVLLYEFKYDMEKYLATTELPYQTMDDLIDANNAAADQELIYFGQELFQMAAAKSEDDKDDYLKALENSKRLAGEEGIDAMLKEHELNLLIAPTTSPSWKIDRVNGDNYSGSASSPAAVAGYPHITVPMGYIQIGEEPALPVGLSFFSTAKAEPVLIEAAFAYEQATKHRKAPQFD</sequence>
<evidence type="ECO:0000259" key="2">
    <source>
        <dbReference type="Pfam" id="PF01425"/>
    </source>
</evidence>
<dbReference type="Pfam" id="PF01425">
    <property type="entry name" value="Amidase"/>
    <property type="match status" value="1"/>
</dbReference>
<dbReference type="EMBL" id="SNXI01000007">
    <property type="protein sequence ID" value="TDP33266.1"/>
    <property type="molecule type" value="Genomic_DNA"/>
</dbReference>
<evidence type="ECO:0000313" key="3">
    <source>
        <dbReference type="EMBL" id="TDP33266.1"/>
    </source>
</evidence>
<evidence type="ECO:0000313" key="4">
    <source>
        <dbReference type="Proteomes" id="UP000295531"/>
    </source>
</evidence>
<dbReference type="GO" id="GO:0016740">
    <property type="term" value="F:transferase activity"/>
    <property type="evidence" value="ECO:0007669"/>
    <property type="project" value="UniProtKB-KW"/>
</dbReference>
<keyword evidence="3" id="KW-0808">Transferase</keyword>
<dbReference type="PANTHER" id="PTHR42678">
    <property type="entry name" value="AMIDASE"/>
    <property type="match status" value="1"/>
</dbReference>
<dbReference type="InterPro" id="IPR036928">
    <property type="entry name" value="AS_sf"/>
</dbReference>
<name>A0A4R6P7D0_9GAMM</name>
<dbReference type="PANTHER" id="PTHR42678:SF34">
    <property type="entry name" value="OS04G0183300 PROTEIN"/>
    <property type="match status" value="1"/>
</dbReference>
<reference evidence="3 4" key="1">
    <citation type="submission" date="2019-03" db="EMBL/GenBank/DDBJ databases">
        <title>Freshwater and sediment microbial communities from various areas in North America, analyzing microbe dynamics in response to fracking.</title>
        <authorList>
            <person name="Lamendella R."/>
        </authorList>
    </citation>
    <scope>NUCLEOTIDE SEQUENCE [LARGE SCALE GENOMIC DNA]</scope>
    <source>
        <strain evidence="3 4">18_TX</strain>
    </source>
</reference>
<dbReference type="NCBIfam" id="NF006006">
    <property type="entry name" value="PRK08137.1"/>
    <property type="match status" value="1"/>
</dbReference>
<dbReference type="InterPro" id="IPR023631">
    <property type="entry name" value="Amidase_dom"/>
</dbReference>
<organism evidence="3 4">
    <name type="scientific">Idiomarina aquatica</name>
    <dbReference type="NCBI Taxonomy" id="1327752"/>
    <lineage>
        <taxon>Bacteria</taxon>
        <taxon>Pseudomonadati</taxon>
        <taxon>Pseudomonadota</taxon>
        <taxon>Gammaproteobacteria</taxon>
        <taxon>Alteromonadales</taxon>
        <taxon>Idiomarinaceae</taxon>
        <taxon>Idiomarina</taxon>
    </lineage>
</organism>
<keyword evidence="1" id="KW-0732">Signal</keyword>
<dbReference type="SUPFAM" id="SSF75304">
    <property type="entry name" value="Amidase signature (AS) enzymes"/>
    <property type="match status" value="1"/>
</dbReference>
<feature type="domain" description="Amidase" evidence="2">
    <location>
        <begin position="66"/>
        <end position="511"/>
    </location>
</feature>
<evidence type="ECO:0000256" key="1">
    <source>
        <dbReference type="SAM" id="SignalP"/>
    </source>
</evidence>
<feature type="signal peptide" evidence="1">
    <location>
        <begin position="1"/>
        <end position="25"/>
    </location>
</feature>
<proteinExistence type="predicted"/>
<comment type="caution">
    <text evidence="3">The sequence shown here is derived from an EMBL/GenBank/DDBJ whole genome shotgun (WGS) entry which is preliminary data.</text>
</comment>
<dbReference type="Proteomes" id="UP000295531">
    <property type="component" value="Unassembled WGS sequence"/>
</dbReference>
<protein>
    <submittedName>
        <fullName evidence="3">Amidase/aspartyl-tRNA(Asn)/glutamyl-tRNA(Gln) amidotransferase subunit A</fullName>
    </submittedName>
</protein>
<dbReference type="AlphaFoldDB" id="A0A4R6P7D0"/>
<dbReference type="Gene3D" id="3.90.1300.10">
    <property type="entry name" value="Amidase signature (AS) domain"/>
    <property type="match status" value="1"/>
</dbReference>